<organism evidence="1 2">
    <name type="scientific">Halorutilus salinus</name>
    <dbReference type="NCBI Taxonomy" id="2487751"/>
    <lineage>
        <taxon>Archaea</taxon>
        <taxon>Methanobacteriati</taxon>
        <taxon>Methanobacteriota</taxon>
        <taxon>Stenosarchaea group</taxon>
        <taxon>Halobacteria</taxon>
        <taxon>Halorutilales</taxon>
        <taxon>Halorutilaceae</taxon>
        <taxon>Halorutilus</taxon>
    </lineage>
</organism>
<keyword evidence="2" id="KW-1185">Reference proteome</keyword>
<dbReference type="InterPro" id="IPR044561">
    <property type="entry name" value="ACT_ThrD-II-like"/>
</dbReference>
<dbReference type="AlphaFoldDB" id="A0A9Q4GH87"/>
<dbReference type="CDD" id="cd04886">
    <property type="entry name" value="ACT_ThrD-II-like"/>
    <property type="match status" value="1"/>
</dbReference>
<proteinExistence type="predicted"/>
<evidence type="ECO:0000313" key="2">
    <source>
        <dbReference type="Proteomes" id="UP001149411"/>
    </source>
</evidence>
<protein>
    <submittedName>
        <fullName evidence="1">Amino acid-binding protein</fullName>
    </submittedName>
</protein>
<comment type="caution">
    <text evidence="1">The sequence shown here is derived from an EMBL/GenBank/DDBJ whole genome shotgun (WGS) entry which is preliminary data.</text>
</comment>
<gene>
    <name evidence="1" type="ORF">EGH25_11210</name>
</gene>
<accession>A0A9Q4GH87</accession>
<evidence type="ECO:0000313" key="1">
    <source>
        <dbReference type="EMBL" id="MCX2819919.1"/>
    </source>
</evidence>
<dbReference type="Proteomes" id="UP001149411">
    <property type="component" value="Unassembled WGS sequence"/>
</dbReference>
<reference evidence="1" key="1">
    <citation type="submission" date="2022-09" db="EMBL/GenBank/DDBJ databases">
        <title>Haloadaptaus new haloarchaeum isolated from saline soil.</title>
        <authorList>
            <person name="Duran-Viseras A."/>
            <person name="Sanchez-Porro C."/>
            <person name="Ventosa A."/>
        </authorList>
    </citation>
    <scope>NUCLEOTIDE SEQUENCE</scope>
    <source>
        <strain evidence="1">F3-133</strain>
    </source>
</reference>
<sequence>MIVTMTLELSDEPGELLNSLQPVADNGGNIVSVTHQRGEVTPRGTLPVEITFEVVEERLQDVLDSLQEMGIRVAKFGEEKFHESMTVVLVGHIVRTDVTDTIKSVEDEGVKIVDFSLAMPDDADETSSARIVVNATCEEKLEQAVEAIDGVCDRKELVKMQPIGVV</sequence>
<dbReference type="RefSeq" id="WP_266088614.1">
    <property type="nucleotide sequence ID" value="NZ_RKLV01000014.1"/>
</dbReference>
<name>A0A9Q4GH87_9EURY</name>
<dbReference type="EMBL" id="RKLV01000014">
    <property type="protein sequence ID" value="MCX2819919.1"/>
    <property type="molecule type" value="Genomic_DNA"/>
</dbReference>